<comment type="caution">
    <text evidence="2">The sequence shown here is derived from an EMBL/GenBank/DDBJ whole genome shotgun (WGS) entry which is preliminary data.</text>
</comment>
<evidence type="ECO:0000313" key="2">
    <source>
        <dbReference type="EMBL" id="PZD73137.1"/>
    </source>
</evidence>
<reference evidence="2 3" key="1">
    <citation type="journal article" date="2018" name="Sci. Rep.">
        <title>A novel species of the marine cyanobacterium Acaryochloris with a unique pigment content and lifestyle.</title>
        <authorList>
            <person name="Partensky F."/>
            <person name="Six C."/>
            <person name="Ratin M."/>
            <person name="Garczarek L."/>
            <person name="Vaulot D."/>
            <person name="Probert I."/>
            <person name="Calteau A."/>
            <person name="Gourvil P."/>
            <person name="Marie D."/>
            <person name="Grebert T."/>
            <person name="Bouchier C."/>
            <person name="Le Panse S."/>
            <person name="Gachenot M."/>
            <person name="Rodriguez F."/>
            <person name="Garrido J.L."/>
        </authorList>
    </citation>
    <scope>NUCLEOTIDE SEQUENCE [LARGE SCALE GENOMIC DNA]</scope>
    <source>
        <strain evidence="2 3">RCC1774</strain>
    </source>
</reference>
<keyword evidence="1" id="KW-1133">Transmembrane helix</keyword>
<accession>A0A2W1JY08</accession>
<keyword evidence="3" id="KW-1185">Reference proteome</keyword>
<protein>
    <submittedName>
        <fullName evidence="2">Uncharacterized protein</fullName>
    </submittedName>
</protein>
<keyword evidence="1" id="KW-0472">Membrane</keyword>
<sequence length="44" mass="4726">MISFTLSNWLNHIESAVIKIALGLMILASILALTTWINALGTLG</sequence>
<dbReference type="AlphaFoldDB" id="A0A2W1JY08"/>
<dbReference type="Proteomes" id="UP000248857">
    <property type="component" value="Unassembled WGS sequence"/>
</dbReference>
<evidence type="ECO:0000256" key="1">
    <source>
        <dbReference type="SAM" id="Phobius"/>
    </source>
</evidence>
<organism evidence="2 3">
    <name type="scientific">Acaryochloris thomasi RCC1774</name>
    <dbReference type="NCBI Taxonomy" id="1764569"/>
    <lineage>
        <taxon>Bacteria</taxon>
        <taxon>Bacillati</taxon>
        <taxon>Cyanobacteriota</taxon>
        <taxon>Cyanophyceae</taxon>
        <taxon>Acaryochloridales</taxon>
        <taxon>Acaryochloridaceae</taxon>
        <taxon>Acaryochloris</taxon>
        <taxon>Acaryochloris thomasi</taxon>
    </lineage>
</organism>
<name>A0A2W1JY08_9CYAN</name>
<proteinExistence type="predicted"/>
<dbReference type="RefSeq" id="WP_274704515.1">
    <property type="nucleotide sequence ID" value="NZ_CAWNWM010000007.1"/>
</dbReference>
<keyword evidence="1" id="KW-0812">Transmembrane</keyword>
<feature type="transmembrane region" description="Helical" evidence="1">
    <location>
        <begin position="20"/>
        <end position="41"/>
    </location>
</feature>
<dbReference type="EMBL" id="PQWO01000007">
    <property type="protein sequence ID" value="PZD73137.1"/>
    <property type="molecule type" value="Genomic_DNA"/>
</dbReference>
<gene>
    <name evidence="2" type="ORF">C1752_02914</name>
</gene>
<evidence type="ECO:0000313" key="3">
    <source>
        <dbReference type="Proteomes" id="UP000248857"/>
    </source>
</evidence>